<evidence type="ECO:0000256" key="4">
    <source>
        <dbReference type="ARBA" id="ARBA00022691"/>
    </source>
</evidence>
<dbReference type="SUPFAM" id="SSF53335">
    <property type="entry name" value="S-adenosyl-L-methionine-dependent methyltransferases"/>
    <property type="match status" value="1"/>
</dbReference>
<feature type="domain" description="DNA methylase adenine-specific" evidence="7">
    <location>
        <begin position="126"/>
        <end position="430"/>
    </location>
</feature>
<dbReference type="Gene3D" id="1.20.1260.30">
    <property type="match status" value="1"/>
</dbReference>
<dbReference type="InterPro" id="IPR051537">
    <property type="entry name" value="DNA_Adenine_Mtase"/>
</dbReference>
<dbReference type="InterPro" id="IPR002052">
    <property type="entry name" value="DNA_methylase_N6_adenine_CS"/>
</dbReference>
<evidence type="ECO:0000259" key="7">
    <source>
        <dbReference type="Pfam" id="PF02384"/>
    </source>
</evidence>
<dbReference type="InterPro" id="IPR022749">
    <property type="entry name" value="D12N6_MeTrfase_N"/>
</dbReference>
<dbReference type="Gene3D" id="3.40.50.150">
    <property type="entry name" value="Vaccinia Virus protein VP39"/>
    <property type="match status" value="1"/>
</dbReference>
<dbReference type="GO" id="GO:0008170">
    <property type="term" value="F:N-methyltransferase activity"/>
    <property type="evidence" value="ECO:0007669"/>
    <property type="project" value="InterPro"/>
</dbReference>
<feature type="domain" description="N6 adenine-specific DNA methyltransferase N-terminal" evidence="8">
    <location>
        <begin position="8"/>
        <end position="115"/>
    </location>
</feature>
<evidence type="ECO:0000313" key="9">
    <source>
        <dbReference type="EMBL" id="KXB00073.1"/>
    </source>
</evidence>
<dbReference type="SMR" id="A0A133V0U6"/>
<protein>
    <recommendedName>
        <fullName evidence="1">site-specific DNA-methyltransferase (adenine-specific)</fullName>
        <ecNumber evidence="1">2.1.1.72</ecNumber>
    </recommendedName>
</protein>
<dbReference type="Pfam" id="PF02384">
    <property type="entry name" value="N6_Mtase"/>
    <property type="match status" value="1"/>
</dbReference>
<dbReference type="Pfam" id="PF12161">
    <property type="entry name" value="HsdM_N"/>
    <property type="match status" value="1"/>
</dbReference>
<dbReference type="AlphaFoldDB" id="A0A133V0U6"/>
<dbReference type="GO" id="GO:0032259">
    <property type="term" value="P:methylation"/>
    <property type="evidence" value="ECO:0007669"/>
    <property type="project" value="UniProtKB-KW"/>
</dbReference>
<keyword evidence="4" id="KW-0949">S-adenosyl-L-methionine</keyword>
<dbReference type="GO" id="GO:0009307">
    <property type="term" value="P:DNA restriction-modification system"/>
    <property type="evidence" value="ECO:0007669"/>
    <property type="project" value="UniProtKB-KW"/>
</dbReference>
<evidence type="ECO:0000256" key="2">
    <source>
        <dbReference type="ARBA" id="ARBA00022603"/>
    </source>
</evidence>
<evidence type="ECO:0000256" key="5">
    <source>
        <dbReference type="ARBA" id="ARBA00022747"/>
    </source>
</evidence>
<dbReference type="PANTHER" id="PTHR42933">
    <property type="entry name" value="SLR6095 PROTEIN"/>
    <property type="match status" value="1"/>
</dbReference>
<dbReference type="GO" id="GO:0003677">
    <property type="term" value="F:DNA binding"/>
    <property type="evidence" value="ECO:0007669"/>
    <property type="project" value="InterPro"/>
</dbReference>
<dbReference type="Proteomes" id="UP000070520">
    <property type="component" value="Unassembled WGS sequence"/>
</dbReference>
<evidence type="ECO:0000256" key="3">
    <source>
        <dbReference type="ARBA" id="ARBA00022679"/>
    </source>
</evidence>
<dbReference type="EC" id="2.1.1.72" evidence="1"/>
<keyword evidence="5" id="KW-0680">Restriction system</keyword>
<comment type="catalytic activity">
    <reaction evidence="6">
        <text>a 2'-deoxyadenosine in DNA + S-adenosyl-L-methionine = an N(6)-methyl-2'-deoxyadenosine in DNA + S-adenosyl-L-homocysteine + H(+)</text>
        <dbReference type="Rhea" id="RHEA:15197"/>
        <dbReference type="Rhea" id="RHEA-COMP:12418"/>
        <dbReference type="Rhea" id="RHEA-COMP:12419"/>
        <dbReference type="ChEBI" id="CHEBI:15378"/>
        <dbReference type="ChEBI" id="CHEBI:57856"/>
        <dbReference type="ChEBI" id="CHEBI:59789"/>
        <dbReference type="ChEBI" id="CHEBI:90615"/>
        <dbReference type="ChEBI" id="CHEBI:90616"/>
        <dbReference type="EC" id="2.1.1.72"/>
    </reaction>
</comment>
<evidence type="ECO:0000259" key="8">
    <source>
        <dbReference type="Pfam" id="PF12161"/>
    </source>
</evidence>
<keyword evidence="2" id="KW-0489">Methyltransferase</keyword>
<accession>A0A133V0U6</accession>
<proteinExistence type="predicted"/>
<sequence length="470" mass="53989">MSSDRLNLKNKIWDICGILRSDGMHIGTYVEQLTILLFLKMMDEREGRFAGEKIKIPKKCRWSTLKKKDGEELLKHYNRVVLPTLSEQKGIIGEIFARVTSHFRTPVNLKEAIEEIDEVEWSKMDADVKGTAYESLLQRYAEEAKGAGQYFTPRPVEKAVVKVIDPDPDDKIHDPAVGTGGFLIHAYEHILKKTHEGADLTRKQRKNLMTENLSGRELVPETRRLGLMNLALHELQPKHFEIGDSLAPGPHTEERYDIVLTNPPYGGNQKKALARQDLPVRTKSPELNFLQHNMNILKIGGECGMVVPDGVLFQSGAAKRIRKILFQDFNLHTILILPIGAFHPYTNVTTNVIFFKKGEPTEEVWFYDLRTGIENIKKTNPLTSGLFQDFVDNYQTRQKSERYFKVSIKEIEDNYYSLDYKKYREFEGEAEEYPEPEELLTELLSLQDTIAENVESILEEIRSEEGSEDE</sequence>
<evidence type="ECO:0000256" key="6">
    <source>
        <dbReference type="ARBA" id="ARBA00047942"/>
    </source>
</evidence>
<organism evidence="9 10">
    <name type="scientific">candidate division MSBL1 archaeon SCGC-AAA261C02</name>
    <dbReference type="NCBI Taxonomy" id="1698272"/>
    <lineage>
        <taxon>Archaea</taxon>
        <taxon>Methanobacteriati</taxon>
        <taxon>Methanobacteriota</taxon>
        <taxon>candidate division MSBL1</taxon>
    </lineage>
</organism>
<dbReference type="InterPro" id="IPR038333">
    <property type="entry name" value="T1MK-like_N_sf"/>
</dbReference>
<dbReference type="InterPro" id="IPR003356">
    <property type="entry name" value="DNA_methylase_A-5"/>
</dbReference>
<comment type="caution">
    <text evidence="9">The sequence shown here is derived from an EMBL/GenBank/DDBJ whole genome shotgun (WGS) entry which is preliminary data.</text>
</comment>
<evidence type="ECO:0000313" key="10">
    <source>
        <dbReference type="Proteomes" id="UP000070520"/>
    </source>
</evidence>
<dbReference type="GO" id="GO:0009007">
    <property type="term" value="F:site-specific DNA-methyltransferase (adenine-specific) activity"/>
    <property type="evidence" value="ECO:0007669"/>
    <property type="project" value="UniProtKB-EC"/>
</dbReference>
<name>A0A133V0U6_9EURY</name>
<evidence type="ECO:0000256" key="1">
    <source>
        <dbReference type="ARBA" id="ARBA00011900"/>
    </source>
</evidence>
<keyword evidence="10" id="KW-1185">Reference proteome</keyword>
<dbReference type="PANTHER" id="PTHR42933:SF4">
    <property type="entry name" value="TYPE I RESTRICTION ENZYME ECOKI METHYLASE SUBUNIT"/>
    <property type="match status" value="1"/>
</dbReference>
<dbReference type="PROSITE" id="PS00092">
    <property type="entry name" value="N6_MTASE"/>
    <property type="match status" value="1"/>
</dbReference>
<keyword evidence="3" id="KW-0808">Transferase</keyword>
<dbReference type="InterPro" id="IPR029063">
    <property type="entry name" value="SAM-dependent_MTases_sf"/>
</dbReference>
<dbReference type="PRINTS" id="PR00507">
    <property type="entry name" value="N12N6MTFRASE"/>
</dbReference>
<reference evidence="9 10" key="1">
    <citation type="journal article" date="2016" name="Sci. Rep.">
        <title>Metabolic traits of an uncultured archaeal lineage -MSBL1- from brine pools of the Red Sea.</title>
        <authorList>
            <person name="Mwirichia R."/>
            <person name="Alam I."/>
            <person name="Rashid M."/>
            <person name="Vinu M."/>
            <person name="Ba-Alawi W."/>
            <person name="Anthony Kamau A."/>
            <person name="Kamanda Ngugi D."/>
            <person name="Goker M."/>
            <person name="Klenk H.P."/>
            <person name="Bajic V."/>
            <person name="Stingl U."/>
        </authorList>
    </citation>
    <scope>NUCLEOTIDE SEQUENCE [LARGE SCALE GENOMIC DNA]</scope>
    <source>
        <strain evidence="9">SCGC-AAA261C02</strain>
    </source>
</reference>
<gene>
    <name evidence="9" type="ORF">AKJ42_01765</name>
</gene>
<dbReference type="EMBL" id="LHXW01000014">
    <property type="protein sequence ID" value="KXB00073.1"/>
    <property type="molecule type" value="Genomic_DNA"/>
</dbReference>